<dbReference type="STRING" id="685588.A0A067T6V2"/>
<dbReference type="PANTHER" id="PTHR13600">
    <property type="entry name" value="LEUCINE CARBOXYL METHYLTRANSFERASE"/>
    <property type="match status" value="1"/>
</dbReference>
<evidence type="ECO:0000256" key="9">
    <source>
        <dbReference type="PIRSR" id="PIRSR016305-1"/>
    </source>
</evidence>
<keyword evidence="11" id="KW-1185">Reference proteome</keyword>
<evidence type="ECO:0000313" key="11">
    <source>
        <dbReference type="Proteomes" id="UP000027222"/>
    </source>
</evidence>
<evidence type="ECO:0000256" key="1">
    <source>
        <dbReference type="ARBA" id="ARBA00000724"/>
    </source>
</evidence>
<evidence type="ECO:0000256" key="7">
    <source>
        <dbReference type="ARBA" id="ARBA00022691"/>
    </source>
</evidence>
<evidence type="ECO:0000256" key="5">
    <source>
        <dbReference type="ARBA" id="ARBA00022603"/>
    </source>
</evidence>
<proteinExistence type="inferred from homology"/>
<dbReference type="InterPro" id="IPR016651">
    <property type="entry name" value="LCMT1"/>
</dbReference>
<dbReference type="SUPFAM" id="SSF53335">
    <property type="entry name" value="S-adenosyl-L-methionine-dependent methyltransferases"/>
    <property type="match status" value="1"/>
</dbReference>
<dbReference type="EC" id="2.1.1.233" evidence="3 8"/>
<dbReference type="GO" id="GO:0018423">
    <property type="term" value="F:protein C-terminal leucine carboxyl O-methyltransferase activity"/>
    <property type="evidence" value="ECO:0007669"/>
    <property type="project" value="UniProtKB-EC"/>
</dbReference>
<evidence type="ECO:0000256" key="2">
    <source>
        <dbReference type="ARBA" id="ARBA00010703"/>
    </source>
</evidence>
<comment type="similarity">
    <text evidence="2 8">Belongs to the methyltransferase superfamily. LCMT family.</text>
</comment>
<accession>A0A067T6V2</accession>
<dbReference type="Proteomes" id="UP000027222">
    <property type="component" value="Unassembled WGS sequence"/>
</dbReference>
<dbReference type="PANTHER" id="PTHR13600:SF21">
    <property type="entry name" value="LEUCINE CARBOXYL METHYLTRANSFERASE 1"/>
    <property type="match status" value="1"/>
</dbReference>
<sequence length="347" mass="38479">MLPPSRAQAGDTPVRSTDNDAAVARLSAVQKGYLHDLYIKYLVPRAHLLPPRPPLINIGTYVRSAAIDTLVDQWLEISGTAGLRCQIVSLGSGSDTRFWRIAAHNLQTYVEVDFPEITTKKAMAIRKSKDLMAGLGDPAAVSLAQGGTALHSARYHLLPGDLRLPPSENLEPALFSPIDADHPAILDPSLPTLLLFECVLAYISPLSSRRLLEWFVAMSQKGQDGVLGCVVYEMFGLNDAFGRVMINNLRERHISLPGVEPYQTIESLSSRFLETNFSAAVALTLKEIRRAYTETDELERISKLEFLDETEELDLVLAHYAISWGLRLSSTKSSTIWGHWGLTRKRD</sequence>
<feature type="binding site" evidence="9">
    <location>
        <position position="91"/>
    </location>
    <ligand>
        <name>S-adenosyl-L-methionine</name>
        <dbReference type="ChEBI" id="CHEBI:59789"/>
    </ligand>
</feature>
<dbReference type="GO" id="GO:0032259">
    <property type="term" value="P:methylation"/>
    <property type="evidence" value="ECO:0007669"/>
    <property type="project" value="UniProtKB-KW"/>
</dbReference>
<comment type="function">
    <text evidence="8">Methylates the carboxyl group of the C-terminal leucine residue of protein phosphatase 2A catalytic subunits to form alpha-leucine ester residues.</text>
</comment>
<evidence type="ECO:0000256" key="4">
    <source>
        <dbReference type="ARBA" id="ARBA00017497"/>
    </source>
</evidence>
<dbReference type="AlphaFoldDB" id="A0A067T6V2"/>
<dbReference type="HOGENOM" id="CLU_031312_1_0_1"/>
<feature type="binding site" evidence="9">
    <location>
        <position position="63"/>
    </location>
    <ligand>
        <name>S-adenosyl-L-methionine</name>
        <dbReference type="ChEBI" id="CHEBI:59789"/>
    </ligand>
</feature>
<dbReference type="EMBL" id="KL142380">
    <property type="protein sequence ID" value="KDR75649.1"/>
    <property type="molecule type" value="Genomic_DNA"/>
</dbReference>
<evidence type="ECO:0000256" key="3">
    <source>
        <dbReference type="ARBA" id="ARBA00012834"/>
    </source>
</evidence>
<keyword evidence="7 8" id="KW-0949">S-adenosyl-L-methionine</keyword>
<keyword evidence="5 8" id="KW-0489">Methyltransferase</keyword>
<dbReference type="OrthoDB" id="203237at2759"/>
<comment type="catalytic activity">
    <reaction evidence="1 8">
        <text>[phosphatase 2A protein]-C-terminal L-leucine + S-adenosyl-L-methionine = [phosphatase 2A protein]-C-terminal L-leucine methyl ester + S-adenosyl-L-homocysteine</text>
        <dbReference type="Rhea" id="RHEA:48544"/>
        <dbReference type="Rhea" id="RHEA-COMP:12134"/>
        <dbReference type="Rhea" id="RHEA-COMP:12135"/>
        <dbReference type="ChEBI" id="CHEBI:57856"/>
        <dbReference type="ChEBI" id="CHEBI:59789"/>
        <dbReference type="ChEBI" id="CHEBI:90516"/>
        <dbReference type="ChEBI" id="CHEBI:90517"/>
        <dbReference type="EC" id="2.1.1.233"/>
    </reaction>
</comment>
<dbReference type="Gene3D" id="3.40.50.150">
    <property type="entry name" value="Vaccinia Virus protein VP39"/>
    <property type="match status" value="1"/>
</dbReference>
<dbReference type="InterPro" id="IPR007213">
    <property type="entry name" value="Ppm1/Ppm2/Tcmp"/>
</dbReference>
<reference evidence="11" key="1">
    <citation type="journal article" date="2014" name="Proc. Natl. Acad. Sci. U.S.A.">
        <title>Extensive sampling of basidiomycete genomes demonstrates inadequacy of the white-rot/brown-rot paradigm for wood decay fungi.</title>
        <authorList>
            <person name="Riley R."/>
            <person name="Salamov A.A."/>
            <person name="Brown D.W."/>
            <person name="Nagy L.G."/>
            <person name="Floudas D."/>
            <person name="Held B.W."/>
            <person name="Levasseur A."/>
            <person name="Lombard V."/>
            <person name="Morin E."/>
            <person name="Otillar R."/>
            <person name="Lindquist E.A."/>
            <person name="Sun H."/>
            <person name="LaButti K.M."/>
            <person name="Schmutz J."/>
            <person name="Jabbour D."/>
            <person name="Luo H."/>
            <person name="Baker S.E."/>
            <person name="Pisabarro A.G."/>
            <person name="Walton J.D."/>
            <person name="Blanchette R.A."/>
            <person name="Henrissat B."/>
            <person name="Martin F."/>
            <person name="Cullen D."/>
            <person name="Hibbett D.S."/>
            <person name="Grigoriev I.V."/>
        </authorList>
    </citation>
    <scope>NUCLEOTIDE SEQUENCE [LARGE SCALE GENOMIC DNA]</scope>
    <source>
        <strain evidence="11">CBS 339.88</strain>
    </source>
</reference>
<evidence type="ECO:0000313" key="10">
    <source>
        <dbReference type="EMBL" id="KDR75649.1"/>
    </source>
</evidence>
<organism evidence="10 11">
    <name type="scientific">Galerina marginata (strain CBS 339.88)</name>
    <dbReference type="NCBI Taxonomy" id="685588"/>
    <lineage>
        <taxon>Eukaryota</taxon>
        <taxon>Fungi</taxon>
        <taxon>Dikarya</taxon>
        <taxon>Basidiomycota</taxon>
        <taxon>Agaricomycotina</taxon>
        <taxon>Agaricomycetes</taxon>
        <taxon>Agaricomycetidae</taxon>
        <taxon>Agaricales</taxon>
        <taxon>Agaricineae</taxon>
        <taxon>Strophariaceae</taxon>
        <taxon>Galerina</taxon>
    </lineage>
</organism>
<dbReference type="InterPro" id="IPR029063">
    <property type="entry name" value="SAM-dependent_MTases_sf"/>
</dbReference>
<name>A0A067T6V2_GALM3</name>
<dbReference type="Pfam" id="PF04072">
    <property type="entry name" value="LCM"/>
    <property type="match status" value="1"/>
</dbReference>
<evidence type="ECO:0000256" key="6">
    <source>
        <dbReference type="ARBA" id="ARBA00022679"/>
    </source>
</evidence>
<dbReference type="PIRSF" id="PIRSF016305">
    <property type="entry name" value="LCM_mtfrase"/>
    <property type="match status" value="1"/>
</dbReference>
<feature type="binding site" evidence="9">
    <location>
        <begin position="161"/>
        <end position="162"/>
    </location>
    <ligand>
        <name>S-adenosyl-L-methionine</name>
        <dbReference type="ChEBI" id="CHEBI:59789"/>
    </ligand>
</feature>
<protein>
    <recommendedName>
        <fullName evidence="4 8">Leucine carboxyl methyltransferase 1</fullName>
        <ecNumber evidence="3 8">2.1.1.233</ecNumber>
    </recommendedName>
</protein>
<keyword evidence="6 8" id="KW-0808">Transferase</keyword>
<gene>
    <name evidence="10" type="ORF">GALMADRAFT_68922</name>
</gene>
<evidence type="ECO:0000256" key="8">
    <source>
        <dbReference type="PIRNR" id="PIRNR016305"/>
    </source>
</evidence>
<feature type="binding site" evidence="9">
    <location>
        <position position="197"/>
    </location>
    <ligand>
        <name>S-adenosyl-L-methionine</name>
        <dbReference type="ChEBI" id="CHEBI:59789"/>
    </ligand>
</feature>